<dbReference type="Proteomes" id="UP000813461">
    <property type="component" value="Unassembled WGS sequence"/>
</dbReference>
<dbReference type="AlphaFoldDB" id="A0A8K0VT86"/>
<evidence type="ECO:0000313" key="2">
    <source>
        <dbReference type="EMBL" id="KAH7073320.1"/>
    </source>
</evidence>
<accession>A0A8K0VT86</accession>
<dbReference type="Pfam" id="PF06985">
    <property type="entry name" value="HET"/>
    <property type="match status" value="1"/>
</dbReference>
<name>A0A8K0VT86_9PLEO</name>
<evidence type="ECO:0000313" key="3">
    <source>
        <dbReference type="Proteomes" id="UP000813461"/>
    </source>
</evidence>
<dbReference type="EMBL" id="JAGMVJ010000022">
    <property type="protein sequence ID" value="KAH7073320.1"/>
    <property type="molecule type" value="Genomic_DNA"/>
</dbReference>
<keyword evidence="3" id="KW-1185">Reference proteome</keyword>
<proteinExistence type="predicted"/>
<dbReference type="InterPro" id="IPR010730">
    <property type="entry name" value="HET"/>
</dbReference>
<dbReference type="InterPro" id="IPR052895">
    <property type="entry name" value="HetReg/Transcr_Mod"/>
</dbReference>
<reference evidence="2" key="1">
    <citation type="journal article" date="2021" name="Nat. Commun.">
        <title>Genetic determinants of endophytism in the Arabidopsis root mycobiome.</title>
        <authorList>
            <person name="Mesny F."/>
            <person name="Miyauchi S."/>
            <person name="Thiergart T."/>
            <person name="Pickel B."/>
            <person name="Atanasova L."/>
            <person name="Karlsson M."/>
            <person name="Huettel B."/>
            <person name="Barry K.W."/>
            <person name="Haridas S."/>
            <person name="Chen C."/>
            <person name="Bauer D."/>
            <person name="Andreopoulos W."/>
            <person name="Pangilinan J."/>
            <person name="LaButti K."/>
            <person name="Riley R."/>
            <person name="Lipzen A."/>
            <person name="Clum A."/>
            <person name="Drula E."/>
            <person name="Henrissat B."/>
            <person name="Kohler A."/>
            <person name="Grigoriev I.V."/>
            <person name="Martin F.M."/>
            <person name="Hacquard S."/>
        </authorList>
    </citation>
    <scope>NUCLEOTIDE SEQUENCE</scope>
    <source>
        <strain evidence="2">MPI-SDFR-AT-0120</strain>
    </source>
</reference>
<gene>
    <name evidence="2" type="ORF">FB567DRAFT_583963</name>
</gene>
<dbReference type="OrthoDB" id="2157530at2759"/>
<feature type="domain" description="Heterokaryon incompatibility" evidence="1">
    <location>
        <begin position="84"/>
        <end position="157"/>
    </location>
</feature>
<comment type="caution">
    <text evidence="2">The sequence shown here is derived from an EMBL/GenBank/DDBJ whole genome shotgun (WGS) entry which is preliminary data.</text>
</comment>
<sequence length="560" mass="62439">MACRHPDIQKFDEIRCCLSCGEAVFESNATLEPDSEESTSLYKYRRLNYTLGQEIRLIMLHPGSDQQDLTCDIVHVNLLDKPTYEAVSYTWGSHTLSGQILCNGRTMLITANCQAALRCLRLRKRIRALWVDAVCIDQTNNAEKGHQVQLMSTIYSTTVGGVKSALEYLNGLGNSQQILQEIGLAQLVTLVTEDACAHWTSTAVAAILEQCEAFGAVPPGAMTWAPAVQREKLHLLDALYKSRMCDATDERDKVFALLGLTQARFSKAIPVDYSLSSNDLYIEVACHMIMDLGCLDILKHTSCQPLHGGRTASWVPLWSHYHMYELLPIQFEQDTVELLAFSWFGPSKPSARMLDAASSPSPTHSGSASGAIAGFRYQVCRRIPEGDQVGLVRYIAPYLRIRAHYIDCVVTVARFDREPQATSKSTFTLRAFGDGRRCRDCHETDEQTMSRRILPGVLLSQREAYLALADYAGTKRTFFVTQHSRGFVRDQGGSGRPVRPEDQIWALAGANVPFVLRAVGSHYVLVQECFLHRATLPFPCAGCGLDAEDWPMTTEIIDIW</sequence>
<organism evidence="2 3">
    <name type="scientific">Paraphoma chrysanthemicola</name>
    <dbReference type="NCBI Taxonomy" id="798071"/>
    <lineage>
        <taxon>Eukaryota</taxon>
        <taxon>Fungi</taxon>
        <taxon>Dikarya</taxon>
        <taxon>Ascomycota</taxon>
        <taxon>Pezizomycotina</taxon>
        <taxon>Dothideomycetes</taxon>
        <taxon>Pleosporomycetidae</taxon>
        <taxon>Pleosporales</taxon>
        <taxon>Pleosporineae</taxon>
        <taxon>Phaeosphaeriaceae</taxon>
        <taxon>Paraphoma</taxon>
    </lineage>
</organism>
<dbReference type="PANTHER" id="PTHR24148:SF73">
    <property type="entry name" value="HET DOMAIN PROTEIN (AFU_ORTHOLOGUE AFUA_8G01020)"/>
    <property type="match status" value="1"/>
</dbReference>
<dbReference type="PANTHER" id="PTHR24148">
    <property type="entry name" value="ANKYRIN REPEAT DOMAIN-CONTAINING PROTEIN 39 HOMOLOG-RELATED"/>
    <property type="match status" value="1"/>
</dbReference>
<protein>
    <submittedName>
        <fullName evidence="2">Heterokaryon incompatibility protein-domain-containing protein</fullName>
    </submittedName>
</protein>
<evidence type="ECO:0000259" key="1">
    <source>
        <dbReference type="Pfam" id="PF06985"/>
    </source>
</evidence>